<name>A0A4R6DPQ3_9RHOO</name>
<evidence type="ECO:0000313" key="2">
    <source>
        <dbReference type="Proteomes" id="UP000295129"/>
    </source>
</evidence>
<proteinExistence type="predicted"/>
<sequence length="64" mass="7347">MDARRVYVVQDRETGRFLCPRLGDIGQCVLLTEAGRFEDPEDAEESGQYLFEQDAVVVPLWELD</sequence>
<protein>
    <submittedName>
        <fullName evidence="1">Uncharacterized protein</fullName>
    </submittedName>
</protein>
<dbReference type="EMBL" id="SNVV01000023">
    <property type="protein sequence ID" value="TDN46981.1"/>
    <property type="molecule type" value="Genomic_DNA"/>
</dbReference>
<keyword evidence="2" id="KW-1185">Reference proteome</keyword>
<evidence type="ECO:0000313" key="1">
    <source>
        <dbReference type="EMBL" id="TDN46981.1"/>
    </source>
</evidence>
<accession>A0A4R6DPQ3</accession>
<dbReference type="Proteomes" id="UP000295129">
    <property type="component" value="Unassembled WGS sequence"/>
</dbReference>
<dbReference type="AlphaFoldDB" id="A0A4R6DPQ3"/>
<dbReference type="RefSeq" id="WP_133594485.1">
    <property type="nucleotide sequence ID" value="NZ_SNVV01000023.1"/>
</dbReference>
<reference evidence="1 2" key="1">
    <citation type="submission" date="2019-03" db="EMBL/GenBank/DDBJ databases">
        <title>Genomic Encyclopedia of Type Strains, Phase IV (KMG-IV): sequencing the most valuable type-strain genomes for metagenomic binning, comparative biology and taxonomic classification.</title>
        <authorList>
            <person name="Goeker M."/>
        </authorList>
    </citation>
    <scope>NUCLEOTIDE SEQUENCE [LARGE SCALE GENOMIC DNA]</scope>
    <source>
        <strain evidence="1 2">DSM 12121</strain>
    </source>
</reference>
<organism evidence="1 2">
    <name type="scientific">Azoarcus indigens</name>
    <dbReference type="NCBI Taxonomy" id="29545"/>
    <lineage>
        <taxon>Bacteria</taxon>
        <taxon>Pseudomonadati</taxon>
        <taxon>Pseudomonadota</taxon>
        <taxon>Betaproteobacteria</taxon>
        <taxon>Rhodocyclales</taxon>
        <taxon>Zoogloeaceae</taxon>
        <taxon>Azoarcus</taxon>
    </lineage>
</organism>
<dbReference type="OrthoDB" id="8603830at2"/>
<gene>
    <name evidence="1" type="ORF">C7389_12354</name>
</gene>
<comment type="caution">
    <text evidence="1">The sequence shown here is derived from an EMBL/GenBank/DDBJ whole genome shotgun (WGS) entry which is preliminary data.</text>
</comment>